<dbReference type="InterPro" id="IPR047594">
    <property type="entry name" value="MoaC_bact/euk"/>
</dbReference>
<evidence type="ECO:0000256" key="7">
    <source>
        <dbReference type="ARBA" id="ARBA00022741"/>
    </source>
</evidence>
<dbReference type="EMBL" id="WIUZ02000022">
    <property type="protein sequence ID" value="KAF9778647.1"/>
    <property type="molecule type" value="Genomic_DNA"/>
</dbReference>
<keyword evidence="12" id="KW-0456">Lyase</keyword>
<dbReference type="SUPFAM" id="SSF55040">
    <property type="entry name" value="Molybdenum cofactor biosynthesis protein C, MoaC"/>
    <property type="match status" value="1"/>
</dbReference>
<dbReference type="GO" id="GO:0051539">
    <property type="term" value="F:4 iron, 4 sulfur cluster binding"/>
    <property type="evidence" value="ECO:0007669"/>
    <property type="project" value="UniProtKB-KW"/>
</dbReference>
<feature type="domain" description="Radical SAM core" evidence="13">
    <location>
        <begin position="58"/>
        <end position="287"/>
    </location>
</feature>
<evidence type="ECO:0000256" key="6">
    <source>
        <dbReference type="ARBA" id="ARBA00022723"/>
    </source>
</evidence>
<evidence type="ECO:0000259" key="13">
    <source>
        <dbReference type="PROSITE" id="PS51918"/>
    </source>
</evidence>
<dbReference type="SUPFAM" id="SSF102114">
    <property type="entry name" value="Radical SAM enzymes"/>
    <property type="match status" value="1"/>
</dbReference>
<dbReference type="CDD" id="cd01420">
    <property type="entry name" value="MoaC_PE"/>
    <property type="match status" value="1"/>
</dbReference>
<dbReference type="NCBIfam" id="TIGR02666">
    <property type="entry name" value="moaA"/>
    <property type="match status" value="1"/>
</dbReference>
<dbReference type="OrthoDB" id="429626at2759"/>
<dbReference type="GO" id="GO:0046872">
    <property type="term" value="F:metal ion binding"/>
    <property type="evidence" value="ECO:0007669"/>
    <property type="project" value="UniProtKB-KW"/>
</dbReference>
<dbReference type="GO" id="GO:0006777">
    <property type="term" value="P:Mo-molybdopterin cofactor biosynthetic process"/>
    <property type="evidence" value="ECO:0007669"/>
    <property type="project" value="UniProtKB-KW"/>
</dbReference>
<evidence type="ECO:0000313" key="14">
    <source>
        <dbReference type="EMBL" id="KAF9778647.1"/>
    </source>
</evidence>
<keyword evidence="6" id="KW-0479">Metal-binding</keyword>
<reference evidence="14" key="2">
    <citation type="submission" date="2020-11" db="EMBL/GenBank/DDBJ databases">
        <authorList>
            <consortium name="DOE Joint Genome Institute"/>
            <person name="Kuo A."/>
            <person name="Miyauchi S."/>
            <person name="Kiss E."/>
            <person name="Drula E."/>
            <person name="Kohler A."/>
            <person name="Sanchez-Garcia M."/>
            <person name="Andreopoulos B."/>
            <person name="Barry K.W."/>
            <person name="Bonito G."/>
            <person name="Buee M."/>
            <person name="Carver A."/>
            <person name="Chen C."/>
            <person name="Cichocki N."/>
            <person name="Clum A."/>
            <person name="Culley D."/>
            <person name="Crous P.W."/>
            <person name="Fauchery L."/>
            <person name="Girlanda M."/>
            <person name="Hayes R."/>
            <person name="Keri Z."/>
            <person name="Labutti K."/>
            <person name="Lipzen A."/>
            <person name="Lombard V."/>
            <person name="Magnuson J."/>
            <person name="Maillard F."/>
            <person name="Morin E."/>
            <person name="Murat C."/>
            <person name="Nolan M."/>
            <person name="Ohm R."/>
            <person name="Pangilinan J."/>
            <person name="Pereira M."/>
            <person name="Perotto S."/>
            <person name="Peter M."/>
            <person name="Riley R."/>
            <person name="Sitrit Y."/>
            <person name="Stielow B."/>
            <person name="Szollosi G."/>
            <person name="Zifcakova L."/>
            <person name="Stursova M."/>
            <person name="Spatafora J.W."/>
            <person name="Tedersoo L."/>
            <person name="Vaario L.-M."/>
            <person name="Yamada A."/>
            <person name="Yan M."/>
            <person name="Wang P."/>
            <person name="Xu J."/>
            <person name="Bruns T."/>
            <person name="Baldrian P."/>
            <person name="Vilgalys R."/>
            <person name="Henrissat B."/>
            <person name="Grigoriev I.V."/>
            <person name="Hibbett D."/>
            <person name="Nagy L.G."/>
            <person name="Martin F.M."/>
        </authorList>
    </citation>
    <scope>NUCLEOTIDE SEQUENCE</scope>
    <source>
        <strain evidence="14">UH-Tt-Lm1</strain>
    </source>
</reference>
<evidence type="ECO:0000256" key="9">
    <source>
        <dbReference type="ARBA" id="ARBA00023014"/>
    </source>
</evidence>
<proteinExistence type="predicted"/>
<evidence type="ECO:0000256" key="8">
    <source>
        <dbReference type="ARBA" id="ARBA00023004"/>
    </source>
</evidence>
<gene>
    <name evidence="14" type="ORF">BJ322DRAFT_1174036</name>
</gene>
<dbReference type="Pfam" id="PF06463">
    <property type="entry name" value="Mob_synth_C"/>
    <property type="match status" value="1"/>
</dbReference>
<dbReference type="InterPro" id="IPR013785">
    <property type="entry name" value="Aldolase_TIM"/>
</dbReference>
<dbReference type="InterPro" id="IPR050105">
    <property type="entry name" value="MoCo_biosynth_MoaA/MoaC"/>
</dbReference>
<dbReference type="Gene3D" id="3.30.70.640">
    <property type="entry name" value="Molybdopterin cofactor biosynthesis C (MoaC) domain"/>
    <property type="match status" value="1"/>
</dbReference>
<dbReference type="PANTHER" id="PTHR22960:SF0">
    <property type="entry name" value="MOLYBDENUM COFACTOR BIOSYNTHESIS PROTEIN 1"/>
    <property type="match status" value="1"/>
</dbReference>
<dbReference type="GO" id="GO:0061798">
    <property type="term" value="F:GTP 3',8'-cyclase activity"/>
    <property type="evidence" value="ECO:0007669"/>
    <property type="project" value="TreeGrafter"/>
</dbReference>
<evidence type="ECO:0000256" key="12">
    <source>
        <dbReference type="ARBA" id="ARBA00023239"/>
    </source>
</evidence>
<evidence type="ECO:0000256" key="4">
    <source>
        <dbReference type="ARBA" id="ARBA00022485"/>
    </source>
</evidence>
<dbReference type="InterPro" id="IPR007197">
    <property type="entry name" value="rSAM"/>
</dbReference>
<keyword evidence="15" id="KW-1185">Reference proteome</keyword>
<keyword evidence="4" id="KW-0004">4Fe-4S</keyword>
<dbReference type="InterPro" id="IPR006638">
    <property type="entry name" value="Elp3/MiaA/NifB-like_rSAM"/>
</dbReference>
<dbReference type="AlphaFoldDB" id="A0A9P6L1J3"/>
<dbReference type="Pfam" id="PF04055">
    <property type="entry name" value="Radical_SAM"/>
    <property type="match status" value="1"/>
</dbReference>
<evidence type="ECO:0000256" key="11">
    <source>
        <dbReference type="ARBA" id="ARBA00023150"/>
    </source>
</evidence>
<dbReference type="Gene3D" id="3.20.20.70">
    <property type="entry name" value="Aldolase class I"/>
    <property type="match status" value="1"/>
</dbReference>
<evidence type="ECO:0000313" key="15">
    <source>
        <dbReference type="Proteomes" id="UP000736335"/>
    </source>
</evidence>
<reference evidence="14" key="1">
    <citation type="journal article" date="2020" name="Nat. Commun.">
        <title>Large-scale genome sequencing of mycorrhizal fungi provides insights into the early evolution of symbiotic traits.</title>
        <authorList>
            <person name="Miyauchi S."/>
            <person name="Kiss E."/>
            <person name="Kuo A."/>
            <person name="Drula E."/>
            <person name="Kohler A."/>
            <person name="Sanchez-Garcia M."/>
            <person name="Morin E."/>
            <person name="Andreopoulos B."/>
            <person name="Barry K.W."/>
            <person name="Bonito G."/>
            <person name="Buee M."/>
            <person name="Carver A."/>
            <person name="Chen C."/>
            <person name="Cichocki N."/>
            <person name="Clum A."/>
            <person name="Culley D."/>
            <person name="Crous P.W."/>
            <person name="Fauchery L."/>
            <person name="Girlanda M."/>
            <person name="Hayes R.D."/>
            <person name="Keri Z."/>
            <person name="LaButti K."/>
            <person name="Lipzen A."/>
            <person name="Lombard V."/>
            <person name="Magnuson J."/>
            <person name="Maillard F."/>
            <person name="Murat C."/>
            <person name="Nolan M."/>
            <person name="Ohm R.A."/>
            <person name="Pangilinan J."/>
            <person name="Pereira M.F."/>
            <person name="Perotto S."/>
            <person name="Peter M."/>
            <person name="Pfister S."/>
            <person name="Riley R."/>
            <person name="Sitrit Y."/>
            <person name="Stielow J.B."/>
            <person name="Szollosi G."/>
            <person name="Zifcakova L."/>
            <person name="Stursova M."/>
            <person name="Spatafora J.W."/>
            <person name="Tedersoo L."/>
            <person name="Vaario L.M."/>
            <person name="Yamada A."/>
            <person name="Yan M."/>
            <person name="Wang P."/>
            <person name="Xu J."/>
            <person name="Bruns T."/>
            <person name="Baldrian P."/>
            <person name="Vilgalys R."/>
            <person name="Dunand C."/>
            <person name="Henrissat B."/>
            <person name="Grigoriev I.V."/>
            <person name="Hibbett D."/>
            <person name="Nagy L.G."/>
            <person name="Martin F.M."/>
        </authorList>
    </citation>
    <scope>NUCLEOTIDE SEQUENCE</scope>
    <source>
        <strain evidence="14">UH-Tt-Lm1</strain>
    </source>
</reference>
<dbReference type="InterPro" id="IPR058240">
    <property type="entry name" value="rSAM_sf"/>
</dbReference>
<accession>A0A9P6L1J3</accession>
<dbReference type="SMART" id="SM00729">
    <property type="entry name" value="Elp3"/>
    <property type="match status" value="1"/>
</dbReference>
<evidence type="ECO:0000256" key="2">
    <source>
        <dbReference type="ARBA" id="ARBA00005046"/>
    </source>
</evidence>
<keyword evidence="11" id="KW-0501">Molybdenum cofactor biosynthesis</keyword>
<dbReference type="SFLD" id="SFLDG01067">
    <property type="entry name" value="SPASM/twitch_domain_containing"/>
    <property type="match status" value="1"/>
</dbReference>
<dbReference type="SFLD" id="SFLDG01386">
    <property type="entry name" value="main_SPASM_domain-containing"/>
    <property type="match status" value="1"/>
</dbReference>
<dbReference type="InterPro" id="IPR013483">
    <property type="entry name" value="MoaA"/>
</dbReference>
<dbReference type="GO" id="GO:0005525">
    <property type="term" value="F:GTP binding"/>
    <property type="evidence" value="ECO:0007669"/>
    <property type="project" value="UniProtKB-KW"/>
</dbReference>
<dbReference type="CDD" id="cd01335">
    <property type="entry name" value="Radical_SAM"/>
    <property type="match status" value="1"/>
</dbReference>
<dbReference type="SFLD" id="SFLDG01383">
    <property type="entry name" value="cyclic_pyranopterin_phosphate"/>
    <property type="match status" value="1"/>
</dbReference>
<keyword evidence="10" id="KW-0342">GTP-binding</keyword>
<organism evidence="14 15">
    <name type="scientific">Thelephora terrestris</name>
    <dbReference type="NCBI Taxonomy" id="56493"/>
    <lineage>
        <taxon>Eukaryota</taxon>
        <taxon>Fungi</taxon>
        <taxon>Dikarya</taxon>
        <taxon>Basidiomycota</taxon>
        <taxon>Agaricomycotina</taxon>
        <taxon>Agaricomycetes</taxon>
        <taxon>Thelephorales</taxon>
        <taxon>Thelephoraceae</taxon>
        <taxon>Thelephora</taxon>
    </lineage>
</organism>
<keyword evidence="7" id="KW-0547">Nucleotide-binding</keyword>
<dbReference type="PROSITE" id="PS51918">
    <property type="entry name" value="RADICAL_SAM"/>
    <property type="match status" value="1"/>
</dbReference>
<dbReference type="InterPro" id="IPR010505">
    <property type="entry name" value="MoaA_twitch"/>
</dbReference>
<dbReference type="GO" id="GO:0061799">
    <property type="term" value="F:cyclic pyranopterin monophosphate synthase activity"/>
    <property type="evidence" value="ECO:0007669"/>
    <property type="project" value="UniProtKB-EC"/>
</dbReference>
<dbReference type="EC" id="4.6.1.17" evidence="3"/>
<dbReference type="Proteomes" id="UP000736335">
    <property type="component" value="Unassembled WGS sequence"/>
</dbReference>
<dbReference type="InterPro" id="IPR002820">
    <property type="entry name" value="Mopterin_CF_biosynth-C_dom"/>
</dbReference>
<dbReference type="CDD" id="cd21117">
    <property type="entry name" value="Twitch_MoaA"/>
    <property type="match status" value="1"/>
</dbReference>
<keyword evidence="8" id="KW-0408">Iron</keyword>
<dbReference type="InterPro" id="IPR036522">
    <property type="entry name" value="MoaC_sf"/>
</dbReference>
<protein>
    <recommendedName>
        <fullName evidence="3">cyclic pyranopterin monophosphate synthase</fullName>
        <ecNumber evidence="3">4.6.1.17</ecNumber>
    </recommendedName>
</protein>
<keyword evidence="5" id="KW-0949">S-adenosyl-L-methionine</keyword>
<comment type="catalytic activity">
    <reaction evidence="1">
        <text>(8S)-3',8-cyclo-7,8-dihydroguanosine 5'-triphosphate = cyclic pyranopterin phosphate + diphosphate</text>
        <dbReference type="Rhea" id="RHEA:49580"/>
        <dbReference type="ChEBI" id="CHEBI:33019"/>
        <dbReference type="ChEBI" id="CHEBI:59648"/>
        <dbReference type="ChEBI" id="CHEBI:131766"/>
        <dbReference type="EC" id="4.6.1.17"/>
    </reaction>
</comment>
<name>A0A9P6L1J3_9AGAM</name>
<evidence type="ECO:0000256" key="10">
    <source>
        <dbReference type="ARBA" id="ARBA00023134"/>
    </source>
</evidence>
<comment type="pathway">
    <text evidence="2">Cofactor biosynthesis; molybdopterin biosynthesis.</text>
</comment>
<sequence length="615" mass="67712">MFGAVCLSRCCTLPNRILGDTPRALRHIRSITANSITAKARIVEVDLKKGPPPPLRDTFGRMHNYLRISLTERCNLRCCFYCMPEEGVELTPKPHLLTDDEVVRLAKMFVKQGVTKIRLTGGEPMVRAGVVDLIGRLSELRQHGLRSIGMTSNGIALHRTLPRLVENGLTHLNLSLDTLDPFKFEIMARRRGHGAVLKALDIALSSDLQSVKLNFVVIKDLNDAEVPDFVEMTREKDISIRFIEFMPFTGNRWDKARMVPSSVLLSNLQKRYPTIIKAADELNDTARSYRIPGYVGSFGFISSMSDHFCSSCNRLRLTADGQIKVCLFDPKETSLRDLLRSGETDDTVMQTVSIAVRGKKEKHAGMEEIDVATNRPMILIGDPQRSSSAFSSRDRAPYFLKTMAQTDSRPNKTASTQHSRFFTTTARRYAPLSETLTHFDVKTSRARMVDIGSKPSTQRTATASGSILIPKVAYDLVSQGSPATVEGDSEGLREAKGKKGDVLAVSQLAGIMACKRTADLIPLCHPLPITHIDLSLTAEVKNNGASKEYSVKCEAAVSCTGKTGVEMEALTAVSVALLNVWDMLKAVAGREMVIRGIIVSKKSGGRSGDFSRPLV</sequence>
<comment type="caution">
    <text evidence="14">The sequence shown here is derived from an EMBL/GenBank/DDBJ whole genome shotgun (WGS) entry which is preliminary data.</text>
</comment>
<dbReference type="InterPro" id="IPR023045">
    <property type="entry name" value="MoaC"/>
</dbReference>
<dbReference type="Pfam" id="PF01967">
    <property type="entry name" value="MoaC"/>
    <property type="match status" value="1"/>
</dbReference>
<dbReference type="SFLD" id="SFLDS00029">
    <property type="entry name" value="Radical_SAM"/>
    <property type="match status" value="1"/>
</dbReference>
<keyword evidence="9" id="KW-0411">Iron-sulfur</keyword>
<dbReference type="PANTHER" id="PTHR22960">
    <property type="entry name" value="MOLYBDOPTERIN COFACTOR SYNTHESIS PROTEIN A"/>
    <property type="match status" value="1"/>
</dbReference>
<dbReference type="InterPro" id="IPR040064">
    <property type="entry name" value="MoaA-like"/>
</dbReference>
<evidence type="ECO:0000256" key="1">
    <source>
        <dbReference type="ARBA" id="ARBA00001637"/>
    </source>
</evidence>
<dbReference type="NCBIfam" id="NF006870">
    <property type="entry name" value="PRK09364.1"/>
    <property type="match status" value="1"/>
</dbReference>
<dbReference type="NCBIfam" id="TIGR00581">
    <property type="entry name" value="moaC"/>
    <property type="match status" value="1"/>
</dbReference>
<evidence type="ECO:0000256" key="5">
    <source>
        <dbReference type="ARBA" id="ARBA00022691"/>
    </source>
</evidence>
<evidence type="ECO:0000256" key="3">
    <source>
        <dbReference type="ARBA" id="ARBA00012575"/>
    </source>
</evidence>